<keyword evidence="5" id="KW-0378">Hydrolase</keyword>
<keyword evidence="1" id="KW-0808">Transferase</keyword>
<feature type="region of interest" description="Disordered" evidence="3">
    <location>
        <begin position="561"/>
        <end position="580"/>
    </location>
</feature>
<reference evidence="5 6" key="1">
    <citation type="submission" date="2020-04" db="EMBL/GenBank/DDBJ databases">
        <authorList>
            <person name="Klaysubun C."/>
            <person name="Duangmal K."/>
            <person name="Lipun K."/>
        </authorList>
    </citation>
    <scope>NUCLEOTIDE SEQUENCE [LARGE SCALE GENOMIC DNA]</scope>
    <source>
        <strain evidence="5 6">K10HN5</strain>
    </source>
</reference>
<evidence type="ECO:0000259" key="4">
    <source>
        <dbReference type="Pfam" id="PF07167"/>
    </source>
</evidence>
<protein>
    <submittedName>
        <fullName evidence="5">Alpha/beta fold hydrolase</fullName>
    </submittedName>
</protein>
<dbReference type="InterPro" id="IPR029058">
    <property type="entry name" value="AB_hydrolase_fold"/>
</dbReference>
<feature type="domain" description="Poly-beta-hydroxybutyrate polymerase N-terminal" evidence="4">
    <location>
        <begin position="100"/>
        <end position="269"/>
    </location>
</feature>
<proteinExistence type="predicted"/>
<dbReference type="Pfam" id="PF07167">
    <property type="entry name" value="PhaC_N"/>
    <property type="match status" value="1"/>
</dbReference>
<keyword evidence="6" id="KW-1185">Reference proteome</keyword>
<accession>A0ABX1SM28</accession>
<dbReference type="PANTHER" id="PTHR36837">
    <property type="entry name" value="POLY(3-HYDROXYALKANOATE) POLYMERASE SUBUNIT PHAC"/>
    <property type="match status" value="1"/>
</dbReference>
<dbReference type="GO" id="GO:0016787">
    <property type="term" value="F:hydrolase activity"/>
    <property type="evidence" value="ECO:0007669"/>
    <property type="project" value="UniProtKB-KW"/>
</dbReference>
<dbReference type="Proteomes" id="UP000820669">
    <property type="component" value="Unassembled WGS sequence"/>
</dbReference>
<evidence type="ECO:0000256" key="3">
    <source>
        <dbReference type="SAM" id="MobiDB-lite"/>
    </source>
</evidence>
<keyword evidence="2" id="KW-0012">Acyltransferase</keyword>
<dbReference type="PANTHER" id="PTHR36837:SF5">
    <property type="entry name" value="POLY-3-HYDROXYBUTYRATE SYNTHASE"/>
    <property type="match status" value="1"/>
</dbReference>
<evidence type="ECO:0000256" key="2">
    <source>
        <dbReference type="ARBA" id="ARBA00023315"/>
    </source>
</evidence>
<gene>
    <name evidence="5" type="ORF">HF526_32990</name>
</gene>
<dbReference type="InterPro" id="IPR010941">
    <property type="entry name" value="PhaC_N"/>
</dbReference>
<dbReference type="SUPFAM" id="SSF53474">
    <property type="entry name" value="alpha/beta-Hydrolases"/>
    <property type="match status" value="1"/>
</dbReference>
<sequence length="587" mass="62831">MPHHAIVGARVRSAGRTGPVAEPSGPVTGSVPTETAAPSDLLLAEGAPGARRRLAPTGPGLRWAADLAGRPNAVARRARDLSTELGRIAIGRSARAPGQRDRRFTDEAWRTNPVLRRILQAYLAADGTVHGLLDDAHLGWRDHTRLEFAVDNLIAALAPSNNPFISPTAWKALVDSRGTSVVRGLRNLVTDLAAAPRVPTTVRPDAFEVGVDLALTPGRVVLRTATFELIQYTPRTPTVRTRPLLVVPPVINKYYIADLAPGRSLVEYLVRGRQQVFMISWRNPDARHRDWGADVYGQAILDALDAALTVTGADVGTVLGFCSGGTLQSMALATLQQRGELADKVAGFALAVCVLDQARAGVAGAFLDATTAAAATAVSARRGYLDGRTLAEVFAWLRPDDLIWNYWVNNYLQGKDPAPFDILFWNADTTRMTGALHHDLLDLALRNALVRSGDASMLGEPVDLSAITTDGYVVAGGADHISPWQACYRSAQLFGGCMRFVLSASGHIAALVNPPTNFKATYQVSADLHAEPAAWQGATPLTQGSWWPDYLSWLSERSGPDRDAPDALGGAGLTPLDPAPGVYVLDR</sequence>
<organism evidence="5 6">
    <name type="scientific">Pseudonocardia acidicola</name>
    <dbReference type="NCBI Taxonomy" id="2724939"/>
    <lineage>
        <taxon>Bacteria</taxon>
        <taxon>Bacillati</taxon>
        <taxon>Actinomycetota</taxon>
        <taxon>Actinomycetes</taxon>
        <taxon>Pseudonocardiales</taxon>
        <taxon>Pseudonocardiaceae</taxon>
        <taxon>Pseudonocardia</taxon>
    </lineage>
</organism>
<comment type="caution">
    <text evidence="5">The sequence shown here is derived from an EMBL/GenBank/DDBJ whole genome shotgun (WGS) entry which is preliminary data.</text>
</comment>
<name>A0ABX1SM28_9PSEU</name>
<feature type="region of interest" description="Disordered" evidence="3">
    <location>
        <begin position="1"/>
        <end position="34"/>
    </location>
</feature>
<dbReference type="InterPro" id="IPR051321">
    <property type="entry name" value="PHA/PHB_synthase"/>
</dbReference>
<evidence type="ECO:0000313" key="5">
    <source>
        <dbReference type="EMBL" id="NMI02075.1"/>
    </source>
</evidence>
<dbReference type="EMBL" id="JAAXLA010000119">
    <property type="protein sequence ID" value="NMI02075.1"/>
    <property type="molecule type" value="Genomic_DNA"/>
</dbReference>
<evidence type="ECO:0000256" key="1">
    <source>
        <dbReference type="ARBA" id="ARBA00022679"/>
    </source>
</evidence>
<evidence type="ECO:0000313" key="6">
    <source>
        <dbReference type="Proteomes" id="UP000820669"/>
    </source>
</evidence>
<dbReference type="Gene3D" id="3.40.50.1820">
    <property type="entry name" value="alpha/beta hydrolase"/>
    <property type="match status" value="1"/>
</dbReference>